<evidence type="ECO:0000256" key="6">
    <source>
        <dbReference type="ARBA" id="ARBA00023052"/>
    </source>
</evidence>
<keyword evidence="7" id="KW-0496">Mitochondrion</keyword>
<dbReference type="Gene3D" id="3.40.50.970">
    <property type="match status" value="1"/>
</dbReference>
<dbReference type="InterPro" id="IPR005475">
    <property type="entry name" value="Transketolase-like_Pyr-bd"/>
</dbReference>
<dbReference type="SUPFAM" id="SSF52518">
    <property type="entry name" value="Thiamin diphosphate-binding fold (THDP-binding)"/>
    <property type="match status" value="2"/>
</dbReference>
<dbReference type="OrthoDB" id="413077at2759"/>
<dbReference type="EMBL" id="KZ376959">
    <property type="protein sequence ID" value="PIO56420.1"/>
    <property type="molecule type" value="Genomic_DNA"/>
</dbReference>
<keyword evidence="6" id="KW-0786">Thiamine pyrophosphate</keyword>
<evidence type="ECO:0008006" key="12">
    <source>
        <dbReference type="Google" id="ProtNLM"/>
    </source>
</evidence>
<evidence type="ECO:0000256" key="2">
    <source>
        <dbReference type="ARBA" id="ARBA00004173"/>
    </source>
</evidence>
<dbReference type="GO" id="GO:0004591">
    <property type="term" value="F:oxoglutarate dehydrogenase (succinyl-transferring) activity"/>
    <property type="evidence" value="ECO:0007669"/>
    <property type="project" value="TreeGrafter"/>
</dbReference>
<dbReference type="AlphaFoldDB" id="A0A2G9TGE7"/>
<comment type="similarity">
    <text evidence="3">Belongs to the alpha-ketoglutarate dehydrogenase family.</text>
</comment>
<name>A0A2G9TGE7_TELCI</name>
<comment type="subcellular location">
    <subcellularLocation>
        <location evidence="2">Mitochondrion</location>
    </subcellularLocation>
</comment>
<feature type="domain" description="Transketolase-like pyrimidine-binding" evidence="9">
    <location>
        <begin position="136"/>
        <end position="215"/>
    </location>
</feature>
<evidence type="ECO:0000313" key="10">
    <source>
        <dbReference type="EMBL" id="PIO56420.1"/>
    </source>
</evidence>
<dbReference type="GO" id="GO:0045252">
    <property type="term" value="C:oxoglutarate dehydrogenase complex"/>
    <property type="evidence" value="ECO:0007669"/>
    <property type="project" value="TreeGrafter"/>
</dbReference>
<dbReference type="GO" id="GO:0030976">
    <property type="term" value="F:thiamine pyrophosphate binding"/>
    <property type="evidence" value="ECO:0007669"/>
    <property type="project" value="InterPro"/>
</dbReference>
<evidence type="ECO:0000313" key="11">
    <source>
        <dbReference type="Proteomes" id="UP000230423"/>
    </source>
</evidence>
<evidence type="ECO:0000256" key="7">
    <source>
        <dbReference type="ARBA" id="ARBA00023128"/>
    </source>
</evidence>
<dbReference type="InterPro" id="IPR001017">
    <property type="entry name" value="DH_E1"/>
</dbReference>
<keyword evidence="11" id="KW-1185">Reference proteome</keyword>
<dbReference type="GO" id="GO:0006099">
    <property type="term" value="P:tricarboxylic acid cycle"/>
    <property type="evidence" value="ECO:0007669"/>
    <property type="project" value="TreeGrafter"/>
</dbReference>
<dbReference type="Gene3D" id="3.40.50.12470">
    <property type="match status" value="1"/>
</dbReference>
<dbReference type="InterPro" id="IPR029061">
    <property type="entry name" value="THDP-binding"/>
</dbReference>
<dbReference type="Pfam" id="PF02779">
    <property type="entry name" value="Transket_pyr"/>
    <property type="match status" value="1"/>
</dbReference>
<gene>
    <name evidence="10" type="ORF">TELCIR_22181</name>
</gene>
<evidence type="ECO:0000256" key="4">
    <source>
        <dbReference type="ARBA" id="ARBA00022946"/>
    </source>
</evidence>
<sequence length="216" mass="25190">HGHNELDEPMFTQPLMYQKIKQQPTALEKYQEHITHEGVVNEQYIKDELTKYGQILEDAYENAQKVSYLRNRDWLDSPWDDFFKHRDPLKLVSTGVDEDTIRLIIDKFGSYPEGFHLHRGLERILKGRKQMLKENSLDWACGEALAFGSLLKENIHVRLSGQDVERGTFSHRHHVLHDQLIDQKTYNPLNDLQDGQAHYTVCNSSLSEFAVLGFEL</sequence>
<evidence type="ECO:0000259" key="9">
    <source>
        <dbReference type="Pfam" id="PF02779"/>
    </source>
</evidence>
<reference evidence="10 11" key="1">
    <citation type="submission" date="2015-09" db="EMBL/GenBank/DDBJ databases">
        <title>Draft genome of the parasitic nematode Teladorsagia circumcincta isolate WARC Sus (inbred).</title>
        <authorList>
            <person name="Mitreva M."/>
        </authorList>
    </citation>
    <scope>NUCLEOTIDE SEQUENCE [LARGE SCALE GENOMIC DNA]</scope>
    <source>
        <strain evidence="10 11">S</strain>
    </source>
</reference>
<dbReference type="GO" id="GO:0005739">
    <property type="term" value="C:mitochondrion"/>
    <property type="evidence" value="ECO:0007669"/>
    <property type="project" value="UniProtKB-SubCell"/>
</dbReference>
<dbReference type="Pfam" id="PF00676">
    <property type="entry name" value="E1_dh"/>
    <property type="match status" value="1"/>
</dbReference>
<evidence type="ECO:0000256" key="3">
    <source>
        <dbReference type="ARBA" id="ARBA00006936"/>
    </source>
</evidence>
<feature type="non-terminal residue" evidence="10">
    <location>
        <position position="1"/>
    </location>
</feature>
<evidence type="ECO:0000256" key="1">
    <source>
        <dbReference type="ARBA" id="ARBA00001964"/>
    </source>
</evidence>
<comment type="cofactor">
    <cofactor evidence="1">
        <name>thiamine diphosphate</name>
        <dbReference type="ChEBI" id="CHEBI:58937"/>
    </cofactor>
</comment>
<dbReference type="Proteomes" id="UP000230423">
    <property type="component" value="Unassembled WGS sequence"/>
</dbReference>
<dbReference type="PANTHER" id="PTHR23152:SF4">
    <property type="entry name" value="2-OXOADIPATE DEHYDROGENASE COMPLEX COMPONENT E1"/>
    <property type="match status" value="1"/>
</dbReference>
<keyword evidence="4" id="KW-0809">Transit peptide</keyword>
<feature type="domain" description="Dehydrogenase E1 component" evidence="8">
    <location>
        <begin position="1"/>
        <end position="66"/>
    </location>
</feature>
<protein>
    <recommendedName>
        <fullName evidence="12">Transketolase, pyridine binding domain protein</fullName>
    </recommendedName>
</protein>
<evidence type="ECO:0000256" key="5">
    <source>
        <dbReference type="ARBA" id="ARBA00023002"/>
    </source>
</evidence>
<accession>A0A2G9TGE7</accession>
<keyword evidence="5" id="KW-0560">Oxidoreductase</keyword>
<organism evidence="10 11">
    <name type="scientific">Teladorsagia circumcincta</name>
    <name type="common">Brown stomach worm</name>
    <name type="synonym">Ostertagia circumcincta</name>
    <dbReference type="NCBI Taxonomy" id="45464"/>
    <lineage>
        <taxon>Eukaryota</taxon>
        <taxon>Metazoa</taxon>
        <taxon>Ecdysozoa</taxon>
        <taxon>Nematoda</taxon>
        <taxon>Chromadorea</taxon>
        <taxon>Rhabditida</taxon>
        <taxon>Rhabditina</taxon>
        <taxon>Rhabditomorpha</taxon>
        <taxon>Strongyloidea</taxon>
        <taxon>Trichostrongylidae</taxon>
        <taxon>Teladorsagia</taxon>
    </lineage>
</organism>
<dbReference type="InterPro" id="IPR011603">
    <property type="entry name" value="2oxoglutarate_DH_E1"/>
</dbReference>
<evidence type="ECO:0000259" key="8">
    <source>
        <dbReference type="Pfam" id="PF00676"/>
    </source>
</evidence>
<feature type="non-terminal residue" evidence="10">
    <location>
        <position position="216"/>
    </location>
</feature>
<dbReference type="PANTHER" id="PTHR23152">
    <property type="entry name" value="2-OXOGLUTARATE DEHYDROGENASE"/>
    <property type="match status" value="1"/>
</dbReference>
<proteinExistence type="inferred from homology"/>